<evidence type="ECO:0000259" key="3">
    <source>
        <dbReference type="Pfam" id="PF11887"/>
    </source>
</evidence>
<evidence type="ECO:0000259" key="2">
    <source>
        <dbReference type="Pfam" id="PF02470"/>
    </source>
</evidence>
<keyword evidence="5" id="KW-1185">Reference proteome</keyword>
<sequence length="352" mass="36380">MTEHSLGRRTAIAALTVVLTALLLFVLITKPYKTVGDTFTAEFGTAGQGLGTTSPVKVRGMHIGRVSSIDLLPNGRARITMTMNPGVRVPDTATASLEPESVFGPKFINLLPGDHEKGGPYLKAGTAIGKTSDPRDLNDLLSDANKALAALDPTELAIIVDALAGGLAGQGTTLRETLESVEVIVGVAHDNRHNAEVFLADLARLARIQGAGDDIATIVAGTNAVIATASQGDGRLRAFADALSDISGLTAHGFAAHGGDLREGFHSAERAVGVIDAQLGRLGPGLRTIVNLLPVYRAVSWPSAPGDHRLLAVKVLIPANPCAIIIGVCPSDATGKTAQKPGKGKNSKKGAR</sequence>
<dbReference type="Pfam" id="PF02470">
    <property type="entry name" value="MlaD"/>
    <property type="match status" value="1"/>
</dbReference>
<comment type="caution">
    <text evidence="4">The sequence shown here is derived from an EMBL/GenBank/DDBJ whole genome shotgun (WGS) entry which is preliminary data.</text>
</comment>
<dbReference type="AlphaFoldDB" id="A0A3N1D423"/>
<feature type="domain" description="Mammalian cell entry C-terminal" evidence="3">
    <location>
        <begin position="122"/>
        <end position="269"/>
    </location>
</feature>
<dbReference type="PANTHER" id="PTHR33371:SF4">
    <property type="entry name" value="INTERMEMBRANE PHOSPHOLIPID TRANSPORT SYSTEM BINDING PROTEIN MLAD"/>
    <property type="match status" value="1"/>
</dbReference>
<dbReference type="PANTHER" id="PTHR33371">
    <property type="entry name" value="INTERMEMBRANE PHOSPHOLIPID TRANSPORT SYSTEM BINDING PROTEIN MLAD-RELATED"/>
    <property type="match status" value="1"/>
</dbReference>
<dbReference type="NCBIfam" id="TIGR00996">
    <property type="entry name" value="Mtu_fam_mce"/>
    <property type="match status" value="1"/>
</dbReference>
<dbReference type="InterPro" id="IPR024516">
    <property type="entry name" value="Mce_C"/>
</dbReference>
<name>A0A3N1D423_9ACTN</name>
<evidence type="ECO:0000313" key="4">
    <source>
        <dbReference type="EMBL" id="ROO88236.1"/>
    </source>
</evidence>
<dbReference type="InterPro" id="IPR005693">
    <property type="entry name" value="Mce"/>
</dbReference>
<dbReference type="Pfam" id="PF11887">
    <property type="entry name" value="Mce4_CUP1"/>
    <property type="match status" value="1"/>
</dbReference>
<accession>A0A3N1D423</accession>
<feature type="transmembrane region" description="Helical" evidence="1">
    <location>
        <begin position="12"/>
        <end position="29"/>
    </location>
</feature>
<dbReference type="OrthoDB" id="4655264at2"/>
<feature type="domain" description="Mce/MlaD" evidence="2">
    <location>
        <begin position="37"/>
        <end position="113"/>
    </location>
</feature>
<keyword evidence="1" id="KW-0472">Membrane</keyword>
<proteinExistence type="predicted"/>
<reference evidence="4 5" key="1">
    <citation type="submission" date="2018-11" db="EMBL/GenBank/DDBJ databases">
        <title>Sequencing the genomes of 1000 actinobacteria strains.</title>
        <authorList>
            <person name="Klenk H.-P."/>
        </authorList>
    </citation>
    <scope>NUCLEOTIDE SEQUENCE [LARGE SCALE GENOMIC DNA]</scope>
    <source>
        <strain evidence="4 5">DSM 44254</strain>
    </source>
</reference>
<keyword evidence="1" id="KW-1133">Transmembrane helix</keyword>
<protein>
    <submittedName>
        <fullName evidence="4">Phospholipid/cholesterol/gamma-HCH transport system substrate-binding protein</fullName>
    </submittedName>
</protein>
<dbReference type="InterPro" id="IPR052336">
    <property type="entry name" value="MlaD_Phospholipid_Transporter"/>
</dbReference>
<dbReference type="Proteomes" id="UP000272400">
    <property type="component" value="Unassembled WGS sequence"/>
</dbReference>
<keyword evidence="1" id="KW-0812">Transmembrane</keyword>
<evidence type="ECO:0000313" key="5">
    <source>
        <dbReference type="Proteomes" id="UP000272400"/>
    </source>
</evidence>
<organism evidence="4 5">
    <name type="scientific">Actinocorallia herbida</name>
    <dbReference type="NCBI Taxonomy" id="58109"/>
    <lineage>
        <taxon>Bacteria</taxon>
        <taxon>Bacillati</taxon>
        <taxon>Actinomycetota</taxon>
        <taxon>Actinomycetes</taxon>
        <taxon>Streptosporangiales</taxon>
        <taxon>Thermomonosporaceae</taxon>
        <taxon>Actinocorallia</taxon>
    </lineage>
</organism>
<dbReference type="RefSeq" id="WP_123667500.1">
    <property type="nucleotide sequence ID" value="NZ_RJKE01000001.1"/>
</dbReference>
<dbReference type="InterPro" id="IPR003399">
    <property type="entry name" value="Mce/MlaD"/>
</dbReference>
<evidence type="ECO:0000256" key="1">
    <source>
        <dbReference type="SAM" id="Phobius"/>
    </source>
</evidence>
<dbReference type="EMBL" id="RJKE01000001">
    <property type="protein sequence ID" value="ROO88236.1"/>
    <property type="molecule type" value="Genomic_DNA"/>
</dbReference>
<gene>
    <name evidence="4" type="ORF">EDD29_5899</name>
</gene>